<dbReference type="OrthoDB" id="445826at2759"/>
<dbReference type="PROSITE" id="PS50878">
    <property type="entry name" value="RT_POL"/>
    <property type="match status" value="1"/>
</dbReference>
<keyword evidence="3" id="KW-1185">Reference proteome</keyword>
<feature type="domain" description="Reverse transcriptase" evidence="1">
    <location>
        <begin position="1"/>
        <end position="160"/>
    </location>
</feature>
<dbReference type="InterPro" id="IPR000477">
    <property type="entry name" value="RT_dom"/>
</dbReference>
<dbReference type="AlphaFoldDB" id="A0A814AYW3"/>
<gene>
    <name evidence="2" type="ORF">OXX778_LOCUS12313</name>
</gene>
<dbReference type="PANTHER" id="PTHR33332">
    <property type="entry name" value="REVERSE TRANSCRIPTASE DOMAIN-CONTAINING PROTEIN"/>
    <property type="match status" value="1"/>
</dbReference>
<sequence length="160" mass="18640">MFRSNFSCETALHEFISYQNIALNNKLTSIALFIDFRKAFDLVDQEILLFKSKCYSFNESAINLLSNYFLNRKQIVKCNDVLSDPFLISLGVPQGSVLGPLLFLIFINDLQLMIDNVKVKFFADDRTIYFTGANFNECKILLDFEIRRVDWCNFNKMDIN</sequence>
<proteinExistence type="predicted"/>
<dbReference type="Proteomes" id="UP000663879">
    <property type="component" value="Unassembled WGS sequence"/>
</dbReference>
<name>A0A814AYW3_9BILA</name>
<organism evidence="2 3">
    <name type="scientific">Brachionus calyciflorus</name>
    <dbReference type="NCBI Taxonomy" id="104777"/>
    <lineage>
        <taxon>Eukaryota</taxon>
        <taxon>Metazoa</taxon>
        <taxon>Spiralia</taxon>
        <taxon>Gnathifera</taxon>
        <taxon>Rotifera</taxon>
        <taxon>Eurotatoria</taxon>
        <taxon>Monogononta</taxon>
        <taxon>Pseudotrocha</taxon>
        <taxon>Ploima</taxon>
        <taxon>Brachionidae</taxon>
        <taxon>Brachionus</taxon>
    </lineage>
</organism>
<reference evidence="2" key="1">
    <citation type="submission" date="2021-02" db="EMBL/GenBank/DDBJ databases">
        <authorList>
            <person name="Nowell W R."/>
        </authorList>
    </citation>
    <scope>NUCLEOTIDE SEQUENCE</scope>
    <source>
        <strain evidence="2">Ploen Becks lab</strain>
    </source>
</reference>
<evidence type="ECO:0000313" key="2">
    <source>
        <dbReference type="EMBL" id="CAF0919549.1"/>
    </source>
</evidence>
<evidence type="ECO:0000259" key="1">
    <source>
        <dbReference type="PROSITE" id="PS50878"/>
    </source>
</evidence>
<accession>A0A814AYW3</accession>
<evidence type="ECO:0000313" key="3">
    <source>
        <dbReference type="Proteomes" id="UP000663879"/>
    </source>
</evidence>
<dbReference type="EMBL" id="CAJNOC010002213">
    <property type="protein sequence ID" value="CAF0919549.1"/>
    <property type="molecule type" value="Genomic_DNA"/>
</dbReference>
<protein>
    <recommendedName>
        <fullName evidence="1">Reverse transcriptase domain-containing protein</fullName>
    </recommendedName>
</protein>
<dbReference type="Pfam" id="PF00078">
    <property type="entry name" value="RVT_1"/>
    <property type="match status" value="1"/>
</dbReference>
<comment type="caution">
    <text evidence="2">The sequence shown here is derived from an EMBL/GenBank/DDBJ whole genome shotgun (WGS) entry which is preliminary data.</text>
</comment>